<organism evidence="1">
    <name type="scientific">Anguilla anguilla</name>
    <name type="common">European freshwater eel</name>
    <name type="synonym">Muraena anguilla</name>
    <dbReference type="NCBI Taxonomy" id="7936"/>
    <lineage>
        <taxon>Eukaryota</taxon>
        <taxon>Metazoa</taxon>
        <taxon>Chordata</taxon>
        <taxon>Craniata</taxon>
        <taxon>Vertebrata</taxon>
        <taxon>Euteleostomi</taxon>
        <taxon>Actinopterygii</taxon>
        <taxon>Neopterygii</taxon>
        <taxon>Teleostei</taxon>
        <taxon>Anguilliformes</taxon>
        <taxon>Anguillidae</taxon>
        <taxon>Anguilla</taxon>
    </lineage>
</organism>
<dbReference type="AlphaFoldDB" id="A0A0E9WW07"/>
<dbReference type="EMBL" id="GBXM01013955">
    <property type="protein sequence ID" value="JAH94622.1"/>
    <property type="molecule type" value="Transcribed_RNA"/>
</dbReference>
<reference evidence="1" key="2">
    <citation type="journal article" date="2015" name="Fish Shellfish Immunol.">
        <title>Early steps in the European eel (Anguilla anguilla)-Vibrio vulnificus interaction in the gills: Role of the RtxA13 toxin.</title>
        <authorList>
            <person name="Callol A."/>
            <person name="Pajuelo D."/>
            <person name="Ebbesson L."/>
            <person name="Teles M."/>
            <person name="MacKenzie S."/>
            <person name="Amaro C."/>
        </authorList>
    </citation>
    <scope>NUCLEOTIDE SEQUENCE</scope>
</reference>
<reference evidence="1" key="1">
    <citation type="submission" date="2014-11" db="EMBL/GenBank/DDBJ databases">
        <authorList>
            <person name="Amaro Gonzalez C."/>
        </authorList>
    </citation>
    <scope>NUCLEOTIDE SEQUENCE</scope>
</reference>
<proteinExistence type="predicted"/>
<accession>A0A0E9WW07</accession>
<name>A0A0E9WW07_ANGAN</name>
<sequence>MHQVLWSLRGYGWHSSDLRGTFCASILGSRIRQRKASIHLQMDKISAVTHLPFLWEICVYFLTMCLNKIQQCPVF</sequence>
<evidence type="ECO:0000313" key="1">
    <source>
        <dbReference type="EMBL" id="JAH94622.1"/>
    </source>
</evidence>
<protein>
    <submittedName>
        <fullName evidence="1">Uncharacterized protein</fullName>
    </submittedName>
</protein>